<dbReference type="PANTHER" id="PTHR31744:SF92">
    <property type="entry name" value="NAC DOMAIN-CONTAINING PROTEIN 87"/>
    <property type="match status" value="1"/>
</dbReference>
<dbReference type="Pfam" id="PF02365">
    <property type="entry name" value="NAM"/>
    <property type="match status" value="1"/>
</dbReference>
<evidence type="ECO:0000259" key="6">
    <source>
        <dbReference type="PROSITE" id="PS51005"/>
    </source>
</evidence>
<keyword evidence="1" id="KW-0805">Transcription regulation</keyword>
<evidence type="ECO:0000313" key="8">
    <source>
        <dbReference type="Proteomes" id="UP001190926"/>
    </source>
</evidence>
<comment type="caution">
    <text evidence="7">The sequence shown here is derived from an EMBL/GenBank/DDBJ whole genome shotgun (WGS) entry which is preliminary data.</text>
</comment>
<proteinExistence type="predicted"/>
<dbReference type="EMBL" id="SDAM02000148">
    <property type="protein sequence ID" value="KAH6827570.1"/>
    <property type="molecule type" value="Genomic_DNA"/>
</dbReference>
<keyword evidence="2" id="KW-0238">DNA-binding</keyword>
<gene>
    <name evidence="7" type="ORF">C2S53_012980</name>
</gene>
<sequence>MEAAAIGNNEEAAVLVDDNAYELASSAVDEMPPGFRFHPTDYEIINEYLLNKVIHRWFRAVAIGEINLNTCEPWDLPKKAKNMGEDEWFFFFEKETKYPTGMRTNRATPSGYWKATGKDKEIYNNNKHQKRVVVGMKKTLVFYKGRAPKGDKTNWVIHEYRLHGDFSAYNLSNHAKEKWVVCRVFHKKNGLVNTNPDSFVDRYLLDSPTPLPPLTDTEKPTSSFATHQQPDDHDHDHQFKPTSLMLNNLQELEDQNNLFSPHITISSNNQYYYTNLNPNPYYSTKMLHLNSQPNLAYNQQHQDDGLIMSSSTIERYPINGADHNCTTSRILAPDHIYIGGKEPAAERVMCKVEPISLNSFAISPSQHTNCNKLESESKQLQCDEVEVDEGLCFSPNISDLDSLWSC</sequence>
<evidence type="ECO:0000256" key="3">
    <source>
        <dbReference type="ARBA" id="ARBA00023163"/>
    </source>
</evidence>
<organism evidence="7 8">
    <name type="scientific">Perilla frutescens var. hirtella</name>
    <name type="common">Perilla citriodora</name>
    <name type="synonym">Perilla setoyensis</name>
    <dbReference type="NCBI Taxonomy" id="608512"/>
    <lineage>
        <taxon>Eukaryota</taxon>
        <taxon>Viridiplantae</taxon>
        <taxon>Streptophyta</taxon>
        <taxon>Embryophyta</taxon>
        <taxon>Tracheophyta</taxon>
        <taxon>Spermatophyta</taxon>
        <taxon>Magnoliopsida</taxon>
        <taxon>eudicotyledons</taxon>
        <taxon>Gunneridae</taxon>
        <taxon>Pentapetalae</taxon>
        <taxon>asterids</taxon>
        <taxon>lamiids</taxon>
        <taxon>Lamiales</taxon>
        <taxon>Lamiaceae</taxon>
        <taxon>Nepetoideae</taxon>
        <taxon>Elsholtzieae</taxon>
        <taxon>Perilla</taxon>
    </lineage>
</organism>
<evidence type="ECO:0000256" key="2">
    <source>
        <dbReference type="ARBA" id="ARBA00023125"/>
    </source>
</evidence>
<keyword evidence="4" id="KW-0539">Nucleus</keyword>
<dbReference type="GO" id="GO:0006355">
    <property type="term" value="P:regulation of DNA-templated transcription"/>
    <property type="evidence" value="ECO:0007669"/>
    <property type="project" value="InterPro"/>
</dbReference>
<evidence type="ECO:0000256" key="5">
    <source>
        <dbReference type="SAM" id="MobiDB-lite"/>
    </source>
</evidence>
<keyword evidence="3" id="KW-0804">Transcription</keyword>
<dbReference type="PROSITE" id="PS51005">
    <property type="entry name" value="NAC"/>
    <property type="match status" value="1"/>
</dbReference>
<dbReference type="PANTHER" id="PTHR31744">
    <property type="entry name" value="PROTEIN CUP-SHAPED COTYLEDON 2-RELATED"/>
    <property type="match status" value="1"/>
</dbReference>
<dbReference type="AlphaFoldDB" id="A0AAD4J5G5"/>
<dbReference type="SUPFAM" id="SSF101941">
    <property type="entry name" value="NAC domain"/>
    <property type="match status" value="1"/>
</dbReference>
<dbReference type="FunFam" id="2.170.150.80:FF:000006">
    <property type="entry name" value="NAC domain-containing protein 100-like"/>
    <property type="match status" value="1"/>
</dbReference>
<dbReference type="InterPro" id="IPR003441">
    <property type="entry name" value="NAC-dom"/>
</dbReference>
<dbReference type="InterPro" id="IPR036093">
    <property type="entry name" value="NAC_dom_sf"/>
</dbReference>
<evidence type="ECO:0000313" key="7">
    <source>
        <dbReference type="EMBL" id="KAH6827570.1"/>
    </source>
</evidence>
<accession>A0AAD4J5G5</accession>
<reference evidence="7 8" key="1">
    <citation type="journal article" date="2021" name="Nat. Commun.">
        <title>Incipient diploidization of the medicinal plant Perilla within 10,000 years.</title>
        <authorList>
            <person name="Zhang Y."/>
            <person name="Shen Q."/>
            <person name="Leng L."/>
            <person name="Zhang D."/>
            <person name="Chen S."/>
            <person name="Shi Y."/>
            <person name="Ning Z."/>
            <person name="Chen S."/>
        </authorList>
    </citation>
    <scope>NUCLEOTIDE SEQUENCE [LARGE SCALE GENOMIC DNA]</scope>
    <source>
        <strain evidence="8">cv. PC099</strain>
    </source>
</reference>
<protein>
    <submittedName>
        <fullName evidence="7">NAC domain containing protein 87</fullName>
    </submittedName>
</protein>
<evidence type="ECO:0000256" key="1">
    <source>
        <dbReference type="ARBA" id="ARBA00023015"/>
    </source>
</evidence>
<evidence type="ECO:0000256" key="4">
    <source>
        <dbReference type="ARBA" id="ARBA00023242"/>
    </source>
</evidence>
<dbReference type="GO" id="GO:0000976">
    <property type="term" value="F:transcription cis-regulatory region binding"/>
    <property type="evidence" value="ECO:0007669"/>
    <property type="project" value="UniProtKB-ARBA"/>
</dbReference>
<feature type="region of interest" description="Disordered" evidence="5">
    <location>
        <begin position="210"/>
        <end position="236"/>
    </location>
</feature>
<dbReference type="GO" id="GO:0005634">
    <property type="term" value="C:nucleus"/>
    <property type="evidence" value="ECO:0007669"/>
    <property type="project" value="UniProtKB-ARBA"/>
</dbReference>
<name>A0AAD4J5G5_PERFH</name>
<dbReference type="Proteomes" id="UP001190926">
    <property type="component" value="Unassembled WGS sequence"/>
</dbReference>
<dbReference type="Gene3D" id="2.170.150.80">
    <property type="entry name" value="NAC domain"/>
    <property type="match status" value="1"/>
</dbReference>
<feature type="domain" description="NAC" evidence="6">
    <location>
        <begin position="31"/>
        <end position="187"/>
    </location>
</feature>
<keyword evidence="8" id="KW-1185">Reference proteome</keyword>